<proteinExistence type="predicted"/>
<gene>
    <name evidence="2" type="ORF">IMZ08_19595</name>
</gene>
<evidence type="ECO:0000313" key="2">
    <source>
        <dbReference type="EMBL" id="MBE4910245.1"/>
    </source>
</evidence>
<reference evidence="2 3" key="1">
    <citation type="submission" date="2020-10" db="EMBL/GenBank/DDBJ databases">
        <title>Bacillus sp. HD4P25, an endophyte from a halophyte.</title>
        <authorList>
            <person name="Sun J.-Q."/>
        </authorList>
    </citation>
    <scope>NUCLEOTIDE SEQUENCE [LARGE SCALE GENOMIC DNA]</scope>
    <source>
        <strain evidence="2 3">YIM 93174</strain>
    </source>
</reference>
<keyword evidence="1" id="KW-0812">Transmembrane</keyword>
<dbReference type="RefSeq" id="WP_193539499.1">
    <property type="nucleotide sequence ID" value="NZ_JADCLJ010000024.1"/>
</dbReference>
<keyword evidence="1" id="KW-1133">Transmembrane helix</keyword>
<dbReference type="EMBL" id="JADCLJ010000024">
    <property type="protein sequence ID" value="MBE4910245.1"/>
    <property type="molecule type" value="Genomic_DNA"/>
</dbReference>
<evidence type="ECO:0000313" key="3">
    <source>
        <dbReference type="Proteomes" id="UP001516662"/>
    </source>
</evidence>
<accession>A0ABR9QP12</accession>
<keyword evidence="3" id="KW-1185">Reference proteome</keyword>
<feature type="transmembrane region" description="Helical" evidence="1">
    <location>
        <begin position="12"/>
        <end position="30"/>
    </location>
</feature>
<keyword evidence="1" id="KW-0472">Membrane</keyword>
<sequence>MKVIEKTLEVTVLLSVTVAFGGYALFVYPFEKLSEKLNPEVKRKQLKYASQN</sequence>
<dbReference type="Proteomes" id="UP001516662">
    <property type="component" value="Unassembled WGS sequence"/>
</dbReference>
<name>A0ABR9QP12_9BACI</name>
<comment type="caution">
    <text evidence="2">The sequence shown here is derived from an EMBL/GenBank/DDBJ whole genome shotgun (WGS) entry which is preliminary data.</text>
</comment>
<protein>
    <submittedName>
        <fullName evidence="2">Uncharacterized protein</fullName>
    </submittedName>
</protein>
<organism evidence="2 3">
    <name type="scientific">Litchfieldia luteola</name>
    <dbReference type="NCBI Taxonomy" id="682179"/>
    <lineage>
        <taxon>Bacteria</taxon>
        <taxon>Bacillati</taxon>
        <taxon>Bacillota</taxon>
        <taxon>Bacilli</taxon>
        <taxon>Bacillales</taxon>
        <taxon>Bacillaceae</taxon>
        <taxon>Litchfieldia</taxon>
    </lineage>
</organism>
<evidence type="ECO:0000256" key="1">
    <source>
        <dbReference type="SAM" id="Phobius"/>
    </source>
</evidence>